<dbReference type="GO" id="GO:0003955">
    <property type="term" value="F:NAD(P)H dehydrogenase (quinone) activity"/>
    <property type="evidence" value="ECO:0007669"/>
    <property type="project" value="TreeGrafter"/>
</dbReference>
<dbReference type="GO" id="GO:0019646">
    <property type="term" value="P:aerobic electron transport chain"/>
    <property type="evidence" value="ECO:0007669"/>
    <property type="project" value="TreeGrafter"/>
</dbReference>
<dbReference type="EMBL" id="JALBUF010000002">
    <property type="protein sequence ID" value="MCI0182954.1"/>
    <property type="molecule type" value="Genomic_DNA"/>
</dbReference>
<dbReference type="InterPro" id="IPR051169">
    <property type="entry name" value="NADH-Q_oxidoreductase"/>
</dbReference>
<keyword evidence="5 7" id="KW-0560">Oxidoreductase</keyword>
<name>A0A9X1V7Z6_9BACL</name>
<keyword evidence="8" id="KW-1185">Reference proteome</keyword>
<evidence type="ECO:0000313" key="7">
    <source>
        <dbReference type="EMBL" id="MCI0182954.1"/>
    </source>
</evidence>
<dbReference type="Gene3D" id="3.50.50.100">
    <property type="match status" value="1"/>
</dbReference>
<dbReference type="PANTHER" id="PTHR42913:SF3">
    <property type="entry name" value="64 KDA MITOCHONDRIAL NADH DEHYDROGENASE (EUROFUNG)"/>
    <property type="match status" value="1"/>
</dbReference>
<dbReference type="Proteomes" id="UP001139263">
    <property type="component" value="Unassembled WGS sequence"/>
</dbReference>
<reference evidence="7" key="1">
    <citation type="submission" date="2022-03" db="EMBL/GenBank/DDBJ databases">
        <title>Draft Genome Sequence of Firmicute Strain S0AB, a Heterotrophic Iron/Sulfur-Oxidizing Extreme Acidophile.</title>
        <authorList>
            <person name="Vergara E."/>
            <person name="Pakostova E."/>
            <person name="Johnson D.B."/>
            <person name="Holmes D.S."/>
        </authorList>
    </citation>
    <scope>NUCLEOTIDE SEQUENCE</scope>
    <source>
        <strain evidence="7">S0AB</strain>
    </source>
</reference>
<comment type="cofactor">
    <cofactor evidence="1">
        <name>FAD</name>
        <dbReference type="ChEBI" id="CHEBI:57692"/>
    </cofactor>
</comment>
<comment type="similarity">
    <text evidence="2">Belongs to the NADH dehydrogenase family.</text>
</comment>
<accession>A0A9X1V7Z6</accession>
<evidence type="ECO:0000256" key="4">
    <source>
        <dbReference type="ARBA" id="ARBA00022827"/>
    </source>
</evidence>
<dbReference type="PRINTS" id="PR00368">
    <property type="entry name" value="FADPNR"/>
</dbReference>
<comment type="caution">
    <text evidence="7">The sequence shown here is derived from an EMBL/GenBank/DDBJ whole genome shotgun (WGS) entry which is preliminary data.</text>
</comment>
<gene>
    <name evidence="7" type="primary">yjlD_2</name>
    <name evidence="7" type="ORF">MM817_01223</name>
</gene>
<dbReference type="RefSeq" id="WP_241712701.1">
    <property type="nucleotide sequence ID" value="NZ_JALBUF010000002.1"/>
</dbReference>
<dbReference type="AlphaFoldDB" id="A0A9X1V7Z6"/>
<protein>
    <submittedName>
        <fullName evidence="7">NADH dehydrogenase-like protein YjlD</fullName>
        <ecNumber evidence="7">1.6.99.-</ecNumber>
    </submittedName>
</protein>
<dbReference type="Pfam" id="PF07992">
    <property type="entry name" value="Pyr_redox_2"/>
    <property type="match status" value="1"/>
</dbReference>
<evidence type="ECO:0000256" key="1">
    <source>
        <dbReference type="ARBA" id="ARBA00001974"/>
    </source>
</evidence>
<evidence type="ECO:0000256" key="5">
    <source>
        <dbReference type="ARBA" id="ARBA00023002"/>
    </source>
</evidence>
<feature type="domain" description="FAD/NAD(P)-binding" evidence="6">
    <location>
        <begin position="4"/>
        <end position="319"/>
    </location>
</feature>
<sequence>MEKRIVILGAGYAGLVCALQTRKYLNSSDASITIVNKHNYHQLITLLHETAVGARSDRSLRIPLQKVLHDKNVEIKKGTVVKLDPDAKQVKLENDETLTYDLLVVALGSETEYFGIPGLKEHAFTLKSLNQARLLRAHIESCFARYPLEHKRELLRFVVGGAGFSGIELVGEFADALPRLAAEAGVPLELVEIYNVEAAPGILPGFDPELVKTAEESLKARGVRFMTGVPITQVEPGLVHLKSGDTIESETIVWTGGVRGNQIVVDSGLETDPRGRAKVDEHLQSVNHEDVYVLGDCALILNEQGRPYPPTAQLAWQMGAACGKFLYHDIRGGLKEDFKPNIAGAIASLGRKEAIGKIGKSFKTTGKMAYFFKDASNYRYLNKIGSVFTNR</sequence>
<evidence type="ECO:0000256" key="3">
    <source>
        <dbReference type="ARBA" id="ARBA00022630"/>
    </source>
</evidence>
<proteinExistence type="inferred from homology"/>
<keyword evidence="3" id="KW-0285">Flavoprotein</keyword>
<dbReference type="PRINTS" id="PR00411">
    <property type="entry name" value="PNDRDTASEI"/>
</dbReference>
<organism evidence="7 8">
    <name type="scientific">Sulfoacidibacillus ferrooxidans</name>
    <dbReference type="NCBI Taxonomy" id="2005001"/>
    <lineage>
        <taxon>Bacteria</taxon>
        <taxon>Bacillati</taxon>
        <taxon>Bacillota</taxon>
        <taxon>Bacilli</taxon>
        <taxon>Bacillales</taxon>
        <taxon>Alicyclobacillaceae</taxon>
        <taxon>Sulfoacidibacillus</taxon>
    </lineage>
</organism>
<dbReference type="InterPro" id="IPR023753">
    <property type="entry name" value="FAD/NAD-binding_dom"/>
</dbReference>
<dbReference type="PANTHER" id="PTHR42913">
    <property type="entry name" value="APOPTOSIS-INDUCING FACTOR 1"/>
    <property type="match status" value="1"/>
</dbReference>
<evidence type="ECO:0000313" key="8">
    <source>
        <dbReference type="Proteomes" id="UP001139263"/>
    </source>
</evidence>
<dbReference type="InterPro" id="IPR036188">
    <property type="entry name" value="FAD/NAD-bd_sf"/>
</dbReference>
<dbReference type="EC" id="1.6.99.-" evidence="7"/>
<keyword evidence="4" id="KW-0274">FAD</keyword>
<dbReference type="SUPFAM" id="SSF51905">
    <property type="entry name" value="FAD/NAD(P)-binding domain"/>
    <property type="match status" value="2"/>
</dbReference>
<evidence type="ECO:0000256" key="2">
    <source>
        <dbReference type="ARBA" id="ARBA00005272"/>
    </source>
</evidence>
<evidence type="ECO:0000259" key="6">
    <source>
        <dbReference type="Pfam" id="PF07992"/>
    </source>
</evidence>